<feature type="signal peptide" evidence="1">
    <location>
        <begin position="1"/>
        <end position="17"/>
    </location>
</feature>
<protein>
    <recommendedName>
        <fullName evidence="2">DUF7907 domain-containing protein</fullName>
    </recommendedName>
</protein>
<evidence type="ECO:0000313" key="3">
    <source>
        <dbReference type="EMBL" id="KAE9977029.1"/>
    </source>
</evidence>
<dbReference type="EMBL" id="WNWS01000161">
    <property type="protein sequence ID" value="KAE9977029.1"/>
    <property type="molecule type" value="Genomic_DNA"/>
</dbReference>
<evidence type="ECO:0000256" key="1">
    <source>
        <dbReference type="SAM" id="SignalP"/>
    </source>
</evidence>
<comment type="caution">
    <text evidence="3">The sequence shown here is derived from an EMBL/GenBank/DDBJ whole genome shotgun (WGS) entry which is preliminary data.</text>
</comment>
<dbReference type="Proteomes" id="UP000490939">
    <property type="component" value="Unassembled WGS sequence"/>
</dbReference>
<accession>A0A8H3UYE5</accession>
<keyword evidence="6" id="KW-1185">Reference proteome</keyword>
<evidence type="ECO:0000313" key="6">
    <source>
        <dbReference type="Proteomes" id="UP000490939"/>
    </source>
</evidence>
<feature type="chain" id="PRO_5044690756" description="DUF7907 domain-containing protein" evidence="1">
    <location>
        <begin position="18"/>
        <end position="207"/>
    </location>
</feature>
<sequence length="207" mass="22595">MLYQLLTLTLLTLLTTAQVPTPFHFKLLSNTNATLNNTSLYACHSGAAESSLCWSPHALTTQFLFTSLKTNYSALPSPTADIGKITHNFTYANGWAWQIVNLAFDPVTNIALPGVNFRSGFDVFGFDGEGLLVIWAARDERGGFLPVRRAVRWWAVCEGVTWSGYRYTMLSWVVGGGVPVDLGCWGVNVTRVFEGVEGVVVPDGGRG</sequence>
<dbReference type="EMBL" id="WNWR01000367">
    <property type="protein sequence ID" value="KAE9981261.1"/>
    <property type="molecule type" value="Genomic_DNA"/>
</dbReference>
<evidence type="ECO:0000259" key="2">
    <source>
        <dbReference type="Pfam" id="PF25484"/>
    </source>
</evidence>
<dbReference type="Proteomes" id="UP000447873">
    <property type="component" value="Unassembled WGS sequence"/>
</dbReference>
<dbReference type="Pfam" id="PF25484">
    <property type="entry name" value="DUF7907"/>
    <property type="match status" value="1"/>
</dbReference>
<dbReference type="AlphaFoldDB" id="A0A8H3UYE5"/>
<evidence type="ECO:0000313" key="4">
    <source>
        <dbReference type="EMBL" id="KAE9981261.1"/>
    </source>
</evidence>
<feature type="domain" description="DUF7907" evidence="2">
    <location>
        <begin position="22"/>
        <end position="192"/>
    </location>
</feature>
<dbReference type="InterPro" id="IPR057229">
    <property type="entry name" value="DUF7907"/>
</dbReference>
<gene>
    <name evidence="4" type="ORF">EG327_006272</name>
    <name evidence="3" type="ORF">EG328_002298</name>
</gene>
<evidence type="ECO:0000313" key="5">
    <source>
        <dbReference type="Proteomes" id="UP000447873"/>
    </source>
</evidence>
<proteinExistence type="predicted"/>
<name>A0A8H3UYE5_VENIN</name>
<organism evidence="3 5">
    <name type="scientific">Venturia inaequalis</name>
    <name type="common">Apple scab fungus</name>
    <dbReference type="NCBI Taxonomy" id="5025"/>
    <lineage>
        <taxon>Eukaryota</taxon>
        <taxon>Fungi</taxon>
        <taxon>Dikarya</taxon>
        <taxon>Ascomycota</taxon>
        <taxon>Pezizomycotina</taxon>
        <taxon>Dothideomycetes</taxon>
        <taxon>Pleosporomycetidae</taxon>
        <taxon>Venturiales</taxon>
        <taxon>Venturiaceae</taxon>
        <taxon>Venturia</taxon>
    </lineage>
</organism>
<keyword evidence="1" id="KW-0732">Signal</keyword>
<reference evidence="3 5" key="1">
    <citation type="submission" date="2018-12" db="EMBL/GenBank/DDBJ databases">
        <title>Venturia inaequalis Genome Resource.</title>
        <authorList>
            <person name="Lichtner F.J."/>
        </authorList>
    </citation>
    <scope>NUCLEOTIDE SEQUENCE [LARGE SCALE GENOMIC DNA]</scope>
    <source>
        <strain evidence="3 5">120213</strain>
        <strain evidence="4 6">DMI_063113</strain>
    </source>
</reference>